<proteinExistence type="predicted"/>
<comment type="subcellular location">
    <subcellularLocation>
        <location evidence="1">Endoplasmic reticulum membrane</location>
        <topology evidence="1">Multi-pass membrane protein</topology>
    </subcellularLocation>
</comment>
<feature type="signal peptide" evidence="8">
    <location>
        <begin position="1"/>
        <end position="25"/>
    </location>
</feature>
<keyword evidence="2 7" id="KW-0812">Transmembrane</keyword>
<organism evidence="10 11">
    <name type="scientific">Discina gigas</name>
    <dbReference type="NCBI Taxonomy" id="1032678"/>
    <lineage>
        <taxon>Eukaryota</taxon>
        <taxon>Fungi</taxon>
        <taxon>Dikarya</taxon>
        <taxon>Ascomycota</taxon>
        <taxon>Pezizomycotina</taxon>
        <taxon>Pezizomycetes</taxon>
        <taxon>Pezizales</taxon>
        <taxon>Discinaceae</taxon>
        <taxon>Discina</taxon>
    </lineage>
</organism>
<feature type="domain" description="Ribophorin II C-terminal" evidence="9">
    <location>
        <begin position="190"/>
        <end position="294"/>
    </location>
</feature>
<evidence type="ECO:0000256" key="8">
    <source>
        <dbReference type="SAM" id="SignalP"/>
    </source>
</evidence>
<keyword evidence="6 7" id="KW-0472">Membrane</keyword>
<feature type="transmembrane region" description="Helical" evidence="7">
    <location>
        <begin position="199"/>
        <end position="228"/>
    </location>
</feature>
<evidence type="ECO:0000256" key="4">
    <source>
        <dbReference type="ARBA" id="ARBA00022824"/>
    </source>
</evidence>
<evidence type="ECO:0000259" key="9">
    <source>
        <dbReference type="Pfam" id="PF25147"/>
    </source>
</evidence>
<comment type="caution">
    <text evidence="10">The sequence shown here is derived from an EMBL/GenBank/DDBJ whole genome shotgun (WGS) entry which is preliminary data.</text>
</comment>
<dbReference type="InterPro" id="IPR008814">
    <property type="entry name" value="Swp1"/>
</dbReference>
<evidence type="ECO:0000256" key="5">
    <source>
        <dbReference type="ARBA" id="ARBA00022989"/>
    </source>
</evidence>
<dbReference type="EMBL" id="JBBBZM010000063">
    <property type="protein sequence ID" value="KAL0635749.1"/>
    <property type="molecule type" value="Genomic_DNA"/>
</dbReference>
<dbReference type="PANTHER" id="PTHR12640:SF0">
    <property type="entry name" value="DOLICHYL-DIPHOSPHOOLIGOSACCHARIDE--PROTEIN GLYCOSYLTRANSFERASE SUBUNIT 2"/>
    <property type="match status" value="1"/>
</dbReference>
<dbReference type="InterPro" id="IPR056790">
    <property type="entry name" value="Ribophorin_II_C"/>
</dbReference>
<keyword evidence="5 7" id="KW-1133">Transmembrane helix</keyword>
<evidence type="ECO:0000256" key="7">
    <source>
        <dbReference type="SAM" id="Phobius"/>
    </source>
</evidence>
<gene>
    <name evidence="10" type="ORF">Q9L58_005282</name>
</gene>
<reference evidence="10 11" key="1">
    <citation type="submission" date="2024-02" db="EMBL/GenBank/DDBJ databases">
        <title>Discinaceae phylogenomics.</title>
        <authorList>
            <person name="Dirks A.C."/>
            <person name="James T.Y."/>
        </authorList>
    </citation>
    <scope>NUCLEOTIDE SEQUENCE [LARGE SCALE GENOMIC DNA]</scope>
    <source>
        <strain evidence="10 11">ACD0624</strain>
    </source>
</reference>
<sequence>MRLTIASDMSFWTFLALSFSTLAAAAGTWTFENGKASVSAKGSPSTESMSFSATKPLTSPLTLSARETLRLTFTLKDDAKTARPHQAFLLVSDDTGLETFFPLSVKGESGKAKVELSHKDLPAHLLSADKLSLSIALGSFGSTPGSIVKIGTVQPALDAAAKVLLEQQKVKDLGEGAIVYKAKTYIQHTFREDPTSPPVAITLVFTAAVLTSLLGLFIAWFGILGANLNHLPKALGSAPISHPLFFGSLVALEGIFFMYYTQWNLFQTLGAMGVVGPISLFSGSRALREVRARRERGER</sequence>
<dbReference type="Proteomes" id="UP001447188">
    <property type="component" value="Unassembled WGS sequence"/>
</dbReference>
<dbReference type="Pfam" id="PF25147">
    <property type="entry name" value="Ribophorin_II_C"/>
    <property type="match status" value="1"/>
</dbReference>
<evidence type="ECO:0000256" key="3">
    <source>
        <dbReference type="ARBA" id="ARBA00022729"/>
    </source>
</evidence>
<evidence type="ECO:0000313" key="11">
    <source>
        <dbReference type="Proteomes" id="UP001447188"/>
    </source>
</evidence>
<evidence type="ECO:0000313" key="10">
    <source>
        <dbReference type="EMBL" id="KAL0635749.1"/>
    </source>
</evidence>
<accession>A0ABR3GIJ1</accession>
<keyword evidence="3 8" id="KW-0732">Signal</keyword>
<feature type="chain" id="PRO_5047011486" description="Ribophorin II C-terminal domain-containing protein" evidence="8">
    <location>
        <begin position="26"/>
        <end position="299"/>
    </location>
</feature>
<dbReference type="PANTHER" id="PTHR12640">
    <property type="entry name" value="RIBOPHORIN II"/>
    <property type="match status" value="1"/>
</dbReference>
<feature type="transmembrane region" description="Helical" evidence="7">
    <location>
        <begin position="240"/>
        <end position="260"/>
    </location>
</feature>
<keyword evidence="11" id="KW-1185">Reference proteome</keyword>
<keyword evidence="4" id="KW-0256">Endoplasmic reticulum</keyword>
<evidence type="ECO:0000256" key="6">
    <source>
        <dbReference type="ARBA" id="ARBA00023136"/>
    </source>
</evidence>
<protein>
    <recommendedName>
        <fullName evidence="9">Ribophorin II C-terminal domain-containing protein</fullName>
    </recommendedName>
</protein>
<evidence type="ECO:0000256" key="1">
    <source>
        <dbReference type="ARBA" id="ARBA00004477"/>
    </source>
</evidence>
<name>A0ABR3GIJ1_9PEZI</name>
<evidence type="ECO:0000256" key="2">
    <source>
        <dbReference type="ARBA" id="ARBA00022692"/>
    </source>
</evidence>